<keyword evidence="2" id="KW-1185">Reference proteome</keyword>
<evidence type="ECO:0000313" key="2">
    <source>
        <dbReference type="Proteomes" id="UP000236416"/>
    </source>
</evidence>
<dbReference type="EMBL" id="PPTF01000072">
    <property type="protein sequence ID" value="POA97707.1"/>
    <property type="molecule type" value="Genomic_DNA"/>
</dbReference>
<dbReference type="RefSeq" id="WP_103321059.1">
    <property type="nucleotide sequence ID" value="NZ_PPTF01000072.1"/>
</dbReference>
<sequence length="202" mass="21569">MQIAIVTLDCFNELDSFIASGILGRMTPHGWTVRICAPVPIVQSRSGARVERQEDLSYAAQADAVLIGSGWRTRDWVADDTIMSQLRLDPSRQLIGSQCSGALVLHKLGLLSDGIACTDGMTRPMLEQLGIAVAPGAFRAVGNIATAGGCLASQYLAAWLLLRLAGEARAREVLSYVAPVGEERDYVERALSLVSTPEAALS</sequence>
<gene>
    <name evidence="1" type="ORF">C2134_15565</name>
</gene>
<name>A0A2K4MKT8_9NEIS</name>
<dbReference type="Gene3D" id="3.40.50.880">
    <property type="match status" value="1"/>
</dbReference>
<dbReference type="PANTHER" id="PTHR43130">
    <property type="entry name" value="ARAC-FAMILY TRANSCRIPTIONAL REGULATOR"/>
    <property type="match status" value="1"/>
</dbReference>
<dbReference type="SUPFAM" id="SSF52317">
    <property type="entry name" value="Class I glutamine amidotransferase-like"/>
    <property type="match status" value="1"/>
</dbReference>
<dbReference type="GO" id="GO:0006355">
    <property type="term" value="P:regulation of DNA-templated transcription"/>
    <property type="evidence" value="ECO:0007669"/>
    <property type="project" value="TreeGrafter"/>
</dbReference>
<dbReference type="InterPro" id="IPR029062">
    <property type="entry name" value="Class_I_gatase-like"/>
</dbReference>
<reference evidence="1 2" key="1">
    <citation type="submission" date="2018-01" db="EMBL/GenBank/DDBJ databases">
        <title>Genomic Sequence of Chromobacterium MWU13-2610 from wild cranberry bogs within the Cape Cod National Seashore.</title>
        <authorList>
            <person name="O'Hara-Hanley K."/>
            <person name="Soby S."/>
            <person name="Harrison A."/>
        </authorList>
    </citation>
    <scope>NUCLEOTIDE SEQUENCE [LARGE SCALE GENOMIC DNA]</scope>
    <source>
        <strain evidence="1 2">MWU13-2610</strain>
    </source>
</reference>
<comment type="caution">
    <text evidence="1">The sequence shown here is derived from an EMBL/GenBank/DDBJ whole genome shotgun (WGS) entry which is preliminary data.</text>
</comment>
<accession>A0A2K4MKT8</accession>
<dbReference type="PANTHER" id="PTHR43130:SF2">
    <property type="entry name" value="DJ-1_PFPI DOMAIN-CONTAINING PROTEIN"/>
    <property type="match status" value="1"/>
</dbReference>
<dbReference type="Proteomes" id="UP000236416">
    <property type="component" value="Unassembled WGS sequence"/>
</dbReference>
<evidence type="ECO:0000313" key="1">
    <source>
        <dbReference type="EMBL" id="POA97707.1"/>
    </source>
</evidence>
<dbReference type="InterPro" id="IPR052158">
    <property type="entry name" value="INH-QAR"/>
</dbReference>
<proteinExistence type="predicted"/>
<protein>
    <submittedName>
        <fullName evidence="1">AraC family transcriptional regulator</fullName>
    </submittedName>
</protein>
<dbReference type="AlphaFoldDB" id="A0A2K4MKT8"/>
<organism evidence="1 2">
    <name type="scientific">Chromobacterium sinusclupearum</name>
    <dbReference type="NCBI Taxonomy" id="2077146"/>
    <lineage>
        <taxon>Bacteria</taxon>
        <taxon>Pseudomonadati</taxon>
        <taxon>Pseudomonadota</taxon>
        <taxon>Betaproteobacteria</taxon>
        <taxon>Neisseriales</taxon>
        <taxon>Chromobacteriaceae</taxon>
        <taxon>Chromobacterium</taxon>
    </lineage>
</organism>